<evidence type="ECO:0000256" key="15">
    <source>
        <dbReference type="HAMAP-Rule" id="MF_00521"/>
    </source>
</evidence>
<comment type="pathway">
    <text evidence="2 15">Bacterial outer membrane biogenesis; LPS core biosynthesis.</text>
</comment>
<evidence type="ECO:0000256" key="10">
    <source>
        <dbReference type="ARBA" id="ARBA00022840"/>
    </source>
</evidence>
<keyword evidence="9 15" id="KW-0418">Kinase</keyword>
<dbReference type="GO" id="GO:0005524">
    <property type="term" value="F:ATP binding"/>
    <property type="evidence" value="ECO:0007669"/>
    <property type="project" value="UniProtKB-UniRule"/>
</dbReference>
<dbReference type="HAMAP" id="MF_00521">
    <property type="entry name" value="KDO_kinase"/>
    <property type="match status" value="1"/>
</dbReference>
<feature type="active site" evidence="15">
    <location>
        <position position="169"/>
    </location>
</feature>
<evidence type="ECO:0000313" key="16">
    <source>
        <dbReference type="EMBL" id="NKZ38972.1"/>
    </source>
</evidence>
<keyword evidence="17" id="KW-1185">Reference proteome</keyword>
<keyword evidence="5 15" id="KW-1003">Cell membrane</keyword>
<dbReference type="RefSeq" id="WP_168609122.1">
    <property type="nucleotide sequence ID" value="NZ_JAAZQD010000003.1"/>
</dbReference>
<dbReference type="SUPFAM" id="SSF56112">
    <property type="entry name" value="Protein kinase-like (PK-like)"/>
    <property type="match status" value="1"/>
</dbReference>
<accession>A0A846ZM97</accession>
<comment type="function">
    <text evidence="15">Catalyzes the ATP-dependent phosphorylation of the 3-deoxy-D-manno-octulosonic acid (Kdo) residue in Kdo-lipid IV(A) at the 4-OH position.</text>
</comment>
<evidence type="ECO:0000256" key="7">
    <source>
        <dbReference type="ARBA" id="ARBA00022679"/>
    </source>
</evidence>
<comment type="catalytic activity">
    <reaction evidence="14 15">
        <text>an alpha-Kdo-(2-&gt;6)-lipid IVA + ATP = a 4-O-phospho-alpha-Kdo-(2-&gt;6)-lipid IVA + ADP + H(+)</text>
        <dbReference type="Rhea" id="RHEA:74271"/>
        <dbReference type="ChEBI" id="CHEBI:15378"/>
        <dbReference type="ChEBI" id="CHEBI:30616"/>
        <dbReference type="ChEBI" id="CHEBI:176428"/>
        <dbReference type="ChEBI" id="CHEBI:193140"/>
        <dbReference type="ChEBI" id="CHEBI:456216"/>
        <dbReference type="EC" id="2.7.1.166"/>
    </reaction>
</comment>
<keyword evidence="12 15" id="KW-0472">Membrane</keyword>
<evidence type="ECO:0000256" key="6">
    <source>
        <dbReference type="ARBA" id="ARBA00022519"/>
    </source>
</evidence>
<evidence type="ECO:0000256" key="8">
    <source>
        <dbReference type="ARBA" id="ARBA00022741"/>
    </source>
</evidence>
<evidence type="ECO:0000256" key="4">
    <source>
        <dbReference type="ARBA" id="ARBA00011988"/>
    </source>
</evidence>
<keyword evidence="10 15" id="KW-0067">ATP-binding</keyword>
<name>A0A846ZM97_9GAMM</name>
<dbReference type="GO" id="GO:0016773">
    <property type="term" value="F:phosphotransferase activity, alcohol group as acceptor"/>
    <property type="evidence" value="ECO:0007669"/>
    <property type="project" value="UniProtKB-UniRule"/>
</dbReference>
<evidence type="ECO:0000313" key="17">
    <source>
        <dbReference type="Proteomes" id="UP000541636"/>
    </source>
</evidence>
<dbReference type="InterPro" id="IPR022826">
    <property type="entry name" value="KDO_kinase"/>
</dbReference>
<evidence type="ECO:0000256" key="13">
    <source>
        <dbReference type="ARBA" id="ARBA00029511"/>
    </source>
</evidence>
<evidence type="ECO:0000256" key="3">
    <source>
        <dbReference type="ARBA" id="ARBA00010327"/>
    </source>
</evidence>
<comment type="caution">
    <text evidence="16">The sequence shown here is derived from an EMBL/GenBank/DDBJ whole genome shotgun (WGS) entry which is preliminary data.</text>
</comment>
<comment type="similarity">
    <text evidence="3 15">Belongs to the protein kinase superfamily. KdkA/RfaP family.</text>
</comment>
<evidence type="ECO:0000256" key="11">
    <source>
        <dbReference type="ARBA" id="ARBA00022985"/>
    </source>
</evidence>
<dbReference type="Pfam" id="PF06293">
    <property type="entry name" value="Kdo"/>
    <property type="match status" value="1"/>
</dbReference>
<dbReference type="NCBIfam" id="NF002475">
    <property type="entry name" value="PRK01723.1"/>
    <property type="match status" value="1"/>
</dbReference>
<keyword evidence="11 15" id="KW-0448">Lipopolysaccharide biosynthesis</keyword>
<evidence type="ECO:0000256" key="5">
    <source>
        <dbReference type="ARBA" id="ARBA00022475"/>
    </source>
</evidence>
<dbReference type="EMBL" id="JAAZQD010000003">
    <property type="protein sequence ID" value="NKZ38972.1"/>
    <property type="molecule type" value="Genomic_DNA"/>
</dbReference>
<dbReference type="Proteomes" id="UP000541636">
    <property type="component" value="Unassembled WGS sequence"/>
</dbReference>
<evidence type="ECO:0000256" key="9">
    <source>
        <dbReference type="ARBA" id="ARBA00022777"/>
    </source>
</evidence>
<protein>
    <recommendedName>
        <fullName evidence="13 15">3-deoxy-D-manno-octulosonic acid kinase</fullName>
        <shortName evidence="15">Kdo kinase</shortName>
        <ecNumber evidence="4 15">2.7.1.166</ecNumber>
    </recommendedName>
</protein>
<dbReference type="AlphaFoldDB" id="A0A846ZM97"/>
<evidence type="ECO:0000256" key="2">
    <source>
        <dbReference type="ARBA" id="ARBA00004713"/>
    </source>
</evidence>
<keyword evidence="8 15" id="KW-0547">Nucleotide-binding</keyword>
<dbReference type="GO" id="GO:0009244">
    <property type="term" value="P:lipopolysaccharide core region biosynthetic process"/>
    <property type="evidence" value="ECO:0007669"/>
    <property type="project" value="UniProtKB-UniRule"/>
</dbReference>
<organism evidence="16 17">
    <name type="scientific">Oleiagrimonas citrea</name>
    <dbReference type="NCBI Taxonomy" id="1665687"/>
    <lineage>
        <taxon>Bacteria</taxon>
        <taxon>Pseudomonadati</taxon>
        <taxon>Pseudomonadota</taxon>
        <taxon>Gammaproteobacteria</taxon>
        <taxon>Lysobacterales</taxon>
        <taxon>Rhodanobacteraceae</taxon>
        <taxon>Oleiagrimonas</taxon>
    </lineage>
</organism>
<reference evidence="16 17" key="1">
    <citation type="journal article" date="2017" name="Int. J. Syst. Evol. Microbiol.">
        <title>Oleiagrimonas citrea sp. nov., a marine bacterium isolated from tidal flat sediment and emended description of the genus Oleiagrimonas Fang et al. 2015 and Oleiagrimonas soli.</title>
        <authorList>
            <person name="Yang S.H."/>
            <person name="Seo H.S."/>
            <person name="Seong C.N."/>
            <person name="Kwon K.K."/>
        </authorList>
    </citation>
    <scope>NUCLEOTIDE SEQUENCE [LARGE SCALE GENOMIC DNA]</scope>
    <source>
        <strain evidence="16 17">MEBiC09124</strain>
    </source>
</reference>
<keyword evidence="7 15" id="KW-0808">Transferase</keyword>
<dbReference type="UniPathway" id="UPA00958"/>
<proteinExistence type="inferred from homology"/>
<keyword evidence="6 15" id="KW-0997">Cell inner membrane</keyword>
<comment type="subcellular location">
    <subcellularLocation>
        <location evidence="1 15">Cell inner membrane</location>
        <topology evidence="1 15">Peripheral membrane protein</topology>
        <orientation evidence="1 15">Cytoplasmic side</orientation>
    </subcellularLocation>
</comment>
<dbReference type="Gene3D" id="1.10.510.10">
    <property type="entry name" value="Transferase(Phosphotransferase) domain 1"/>
    <property type="match status" value="1"/>
</dbReference>
<evidence type="ECO:0000256" key="14">
    <source>
        <dbReference type="ARBA" id="ARBA00034417"/>
    </source>
</evidence>
<dbReference type="GO" id="GO:0005886">
    <property type="term" value="C:plasma membrane"/>
    <property type="evidence" value="ECO:0007669"/>
    <property type="project" value="UniProtKB-SubCell"/>
</dbReference>
<evidence type="ECO:0000256" key="1">
    <source>
        <dbReference type="ARBA" id="ARBA00004515"/>
    </source>
</evidence>
<gene>
    <name evidence="15" type="primary">kdkA</name>
    <name evidence="16" type="ORF">HF690_08405</name>
</gene>
<evidence type="ECO:0000256" key="12">
    <source>
        <dbReference type="ARBA" id="ARBA00023136"/>
    </source>
</evidence>
<dbReference type="InterPro" id="IPR011009">
    <property type="entry name" value="Kinase-like_dom_sf"/>
</dbReference>
<dbReference type="EC" id="2.7.1.166" evidence="4 15"/>
<dbReference type="GO" id="GO:0016301">
    <property type="term" value="F:kinase activity"/>
    <property type="evidence" value="ECO:0007669"/>
    <property type="project" value="UniProtKB-KW"/>
</dbReference>
<sequence length="246" mass="27622">MTDARIHSDAVGTIVFDADLAPQVGHAWFDPDAWERASRLRARGGGRASACFVDTPIGPCVLRHFHRGGMVARLLGDRYLWNGRERTRSFAEFRLLVHMSALDLPVPQPVAARYQRYGMYYTADLITRQIEGASTLAACLAEGRLDTALAAETGRLVARFHRHGVWHADLNAHNVLVAPEGLYLIDFDRGELRRPASGWRQSNLQRLRRSLVKLGAARDGEAAFEQECWTPLMHAYASAWERETTE</sequence>